<dbReference type="EMBL" id="MU251368">
    <property type="protein sequence ID" value="KAG9238582.1"/>
    <property type="molecule type" value="Genomic_DNA"/>
</dbReference>
<dbReference type="Pfam" id="PF00155">
    <property type="entry name" value="Aminotran_1_2"/>
    <property type="match status" value="1"/>
</dbReference>
<dbReference type="AlphaFoldDB" id="A0A9P7YRW4"/>
<keyword evidence="3" id="KW-0032">Aminotransferase</keyword>
<evidence type="ECO:0000256" key="2">
    <source>
        <dbReference type="ARBA" id="ARBA00007441"/>
    </source>
</evidence>
<proteinExistence type="inferred from homology"/>
<dbReference type="InterPro" id="IPR004839">
    <property type="entry name" value="Aminotransferase_I/II_large"/>
</dbReference>
<dbReference type="OrthoDB" id="7042322at2759"/>
<dbReference type="InterPro" id="IPR050478">
    <property type="entry name" value="Ethylene_sulfur-biosynth"/>
</dbReference>
<organism evidence="7 8">
    <name type="scientific">Amylocarpus encephaloides</name>
    <dbReference type="NCBI Taxonomy" id="45428"/>
    <lineage>
        <taxon>Eukaryota</taxon>
        <taxon>Fungi</taxon>
        <taxon>Dikarya</taxon>
        <taxon>Ascomycota</taxon>
        <taxon>Pezizomycotina</taxon>
        <taxon>Leotiomycetes</taxon>
        <taxon>Helotiales</taxon>
        <taxon>Helotiales incertae sedis</taxon>
        <taxon>Amylocarpus</taxon>
    </lineage>
</organism>
<evidence type="ECO:0000256" key="1">
    <source>
        <dbReference type="ARBA" id="ARBA00001933"/>
    </source>
</evidence>
<dbReference type="Gene3D" id="3.90.1150.10">
    <property type="entry name" value="Aspartate Aminotransferase, domain 1"/>
    <property type="match status" value="1"/>
</dbReference>
<dbReference type="Proteomes" id="UP000824998">
    <property type="component" value="Unassembled WGS sequence"/>
</dbReference>
<comment type="similarity">
    <text evidence="2">Belongs to the class-I pyridoxal-phosphate-dependent aminotransferase family.</text>
</comment>
<evidence type="ECO:0000313" key="8">
    <source>
        <dbReference type="Proteomes" id="UP000824998"/>
    </source>
</evidence>
<evidence type="ECO:0000259" key="6">
    <source>
        <dbReference type="Pfam" id="PF00155"/>
    </source>
</evidence>
<name>A0A9P7YRW4_9HELO</name>
<dbReference type="PANTHER" id="PTHR43795:SF32">
    <property type="entry name" value="AMINOTRANSFERASE GLII-RELATED"/>
    <property type="match status" value="1"/>
</dbReference>
<protein>
    <submittedName>
        <fullName evidence="7">Pyridoxal phosphate-dependent transferase</fullName>
    </submittedName>
</protein>
<dbReference type="CDD" id="cd00609">
    <property type="entry name" value="AAT_like"/>
    <property type="match status" value="1"/>
</dbReference>
<dbReference type="InterPro" id="IPR015424">
    <property type="entry name" value="PyrdxlP-dep_Trfase"/>
</dbReference>
<evidence type="ECO:0000256" key="5">
    <source>
        <dbReference type="ARBA" id="ARBA00022898"/>
    </source>
</evidence>
<dbReference type="PANTHER" id="PTHR43795">
    <property type="entry name" value="BIFUNCTIONAL ASPARTATE AMINOTRANSFERASE AND GLUTAMATE/ASPARTATE-PREPHENATE AMINOTRANSFERASE-RELATED"/>
    <property type="match status" value="1"/>
</dbReference>
<keyword evidence="8" id="KW-1185">Reference proteome</keyword>
<evidence type="ECO:0000256" key="3">
    <source>
        <dbReference type="ARBA" id="ARBA00022576"/>
    </source>
</evidence>
<comment type="caution">
    <text evidence="7">The sequence shown here is derived from an EMBL/GenBank/DDBJ whole genome shotgun (WGS) entry which is preliminary data.</text>
</comment>
<accession>A0A9P7YRW4</accession>
<dbReference type="InterPro" id="IPR015422">
    <property type="entry name" value="PyrdxlP-dep_Trfase_small"/>
</dbReference>
<dbReference type="InterPro" id="IPR015421">
    <property type="entry name" value="PyrdxlP-dep_Trfase_major"/>
</dbReference>
<feature type="domain" description="Aminotransferase class I/classII large" evidence="6">
    <location>
        <begin position="68"/>
        <end position="269"/>
    </location>
</feature>
<evidence type="ECO:0000313" key="7">
    <source>
        <dbReference type="EMBL" id="KAG9238582.1"/>
    </source>
</evidence>
<dbReference type="GO" id="GO:0008483">
    <property type="term" value="F:transaminase activity"/>
    <property type="evidence" value="ECO:0007669"/>
    <property type="project" value="TreeGrafter"/>
</dbReference>
<sequence length="369" mass="40883">MAANLSSRIALAMGEILPKMAAFSPQHKSSNTSLIDLSLAENLLIRDELVDIFKSTFQEELTPEAFSLPHEFSGELSVRTPLASFFNRFFKPAVNVEPEHIVMTAGVGTCLEALVYSICEDGDTIIIPGPYWFGFEPYLRTRANVKTIVANLESYQDHGSQLIQALEEAYSSSPNPSRIKAVLLCNPHNPFSQCFSPEVLKSCLSFCQDRGLHVISDELYALASIKGPKTDLMKFTSVLSLIDDKIINADRVHIMWSGSKLLGLSGMRIRLTLSYDRLSENLKKWGIEFLPASEGMFVFAKLAKDAKTGEEADELFAELAKNGVLVSPGKFYNGINTEIGWARITFSVSLDVLQEALARMSQILDRQVS</sequence>
<dbReference type="Gene3D" id="3.40.640.10">
    <property type="entry name" value="Type I PLP-dependent aspartate aminotransferase-like (Major domain)"/>
    <property type="match status" value="1"/>
</dbReference>
<gene>
    <name evidence="7" type="ORF">BJ875DRAFT_532243</name>
</gene>
<dbReference type="PRINTS" id="PR00753">
    <property type="entry name" value="ACCSYNTHASE"/>
</dbReference>
<dbReference type="GO" id="GO:0006520">
    <property type="term" value="P:amino acid metabolic process"/>
    <property type="evidence" value="ECO:0007669"/>
    <property type="project" value="TreeGrafter"/>
</dbReference>
<comment type="cofactor">
    <cofactor evidence="1">
        <name>pyridoxal 5'-phosphate</name>
        <dbReference type="ChEBI" id="CHEBI:597326"/>
    </cofactor>
</comment>
<evidence type="ECO:0000256" key="4">
    <source>
        <dbReference type="ARBA" id="ARBA00022679"/>
    </source>
</evidence>
<keyword evidence="4 7" id="KW-0808">Transferase</keyword>
<dbReference type="SUPFAM" id="SSF53383">
    <property type="entry name" value="PLP-dependent transferases"/>
    <property type="match status" value="1"/>
</dbReference>
<reference evidence="7" key="1">
    <citation type="journal article" date="2021" name="IMA Fungus">
        <title>Genomic characterization of three marine fungi, including Emericellopsis atlantica sp. nov. with signatures of a generalist lifestyle and marine biomass degradation.</title>
        <authorList>
            <person name="Hagestad O.C."/>
            <person name="Hou L."/>
            <person name="Andersen J.H."/>
            <person name="Hansen E.H."/>
            <person name="Altermark B."/>
            <person name="Li C."/>
            <person name="Kuhnert E."/>
            <person name="Cox R.J."/>
            <person name="Crous P.W."/>
            <person name="Spatafora J.W."/>
            <person name="Lail K."/>
            <person name="Amirebrahimi M."/>
            <person name="Lipzen A."/>
            <person name="Pangilinan J."/>
            <person name="Andreopoulos W."/>
            <person name="Hayes R.D."/>
            <person name="Ng V."/>
            <person name="Grigoriev I.V."/>
            <person name="Jackson S.A."/>
            <person name="Sutton T.D.S."/>
            <person name="Dobson A.D.W."/>
            <person name="Rama T."/>
        </authorList>
    </citation>
    <scope>NUCLEOTIDE SEQUENCE</scope>
    <source>
        <strain evidence="7">TRa018bII</strain>
    </source>
</reference>
<keyword evidence="5" id="KW-0663">Pyridoxal phosphate</keyword>
<dbReference type="GO" id="GO:0030170">
    <property type="term" value="F:pyridoxal phosphate binding"/>
    <property type="evidence" value="ECO:0007669"/>
    <property type="project" value="InterPro"/>
</dbReference>